<evidence type="ECO:0000256" key="5">
    <source>
        <dbReference type="ARBA" id="ARBA00022801"/>
    </source>
</evidence>
<name>A0ABU4VL50_9ACTN</name>
<dbReference type="InterPro" id="IPR005490">
    <property type="entry name" value="LD_TPept_cat_dom"/>
</dbReference>
<feature type="active site" description="Nucleophile" evidence="9">
    <location>
        <position position="329"/>
    </location>
</feature>
<dbReference type="PANTHER" id="PTHR30582:SF24">
    <property type="entry name" value="L,D-TRANSPEPTIDASE ERFK_SRFK-RELATED"/>
    <property type="match status" value="1"/>
</dbReference>
<evidence type="ECO:0000256" key="6">
    <source>
        <dbReference type="ARBA" id="ARBA00022960"/>
    </source>
</evidence>
<proteinExistence type="inferred from homology"/>
<keyword evidence="6 9" id="KW-0133">Cell shape</keyword>
<evidence type="ECO:0000313" key="13">
    <source>
        <dbReference type="EMBL" id="MDX8152557.1"/>
    </source>
</evidence>
<evidence type="ECO:0000256" key="7">
    <source>
        <dbReference type="ARBA" id="ARBA00022984"/>
    </source>
</evidence>
<evidence type="ECO:0000313" key="14">
    <source>
        <dbReference type="Proteomes" id="UP001277761"/>
    </source>
</evidence>
<comment type="pathway">
    <text evidence="1 9">Cell wall biogenesis; peptidoglycan biosynthesis.</text>
</comment>
<dbReference type="EMBL" id="JAXAVX010000006">
    <property type="protein sequence ID" value="MDX8152557.1"/>
    <property type="molecule type" value="Genomic_DNA"/>
</dbReference>
<dbReference type="InterPro" id="IPR038063">
    <property type="entry name" value="Transpep_catalytic_dom"/>
</dbReference>
<gene>
    <name evidence="13" type="ORF">SK069_13205</name>
</gene>
<dbReference type="Pfam" id="PF03734">
    <property type="entry name" value="YkuD"/>
    <property type="match status" value="1"/>
</dbReference>
<dbReference type="Proteomes" id="UP001277761">
    <property type="component" value="Unassembled WGS sequence"/>
</dbReference>
<keyword evidence="3" id="KW-0328">Glycosyltransferase</keyword>
<evidence type="ECO:0000256" key="1">
    <source>
        <dbReference type="ARBA" id="ARBA00004752"/>
    </source>
</evidence>
<feature type="chain" id="PRO_5046196927" evidence="11">
    <location>
        <begin position="33"/>
        <end position="353"/>
    </location>
</feature>
<feature type="compositionally biased region" description="Pro residues" evidence="10">
    <location>
        <begin position="40"/>
        <end position="53"/>
    </location>
</feature>
<evidence type="ECO:0000256" key="8">
    <source>
        <dbReference type="ARBA" id="ARBA00023316"/>
    </source>
</evidence>
<dbReference type="Gene3D" id="2.40.440.10">
    <property type="entry name" value="L,D-transpeptidase catalytic domain-like"/>
    <property type="match status" value="1"/>
</dbReference>
<dbReference type="PANTHER" id="PTHR30582">
    <property type="entry name" value="L,D-TRANSPEPTIDASE"/>
    <property type="match status" value="1"/>
</dbReference>
<sequence length="353" mass="37556">MPSSLRPPAGSRPLAAAALTLLALAAPAAAHAQDPSATVPAPPTTTTPAPPAEPTVKPGVKLGDVDLSGQTGKQATRTIAAALRGHKPSDAPIVVTIAERPHRLAMDAIDYRYDASDTAAAALKAKAGTRIAPVILWRQSAVNRWIASLSRMGRAARDATARIGISKQRYTGSKRGWKVDRAKLEKLVLGALRDPGAERATLTLKVTRTRPAVTVESLKRRYATLVTVDRQTFRLRLFKRLKWVKTYKIAVGAAGHGTPAGTYSVTSKQVNPAWHVPNSAWAGSLAGQVIPGGAPNNPLKARWLGLRDGIGIHGTAETWSLGSRASHGCIRMHPSDVIDLYPRVPMGTTVKIR</sequence>
<comment type="similarity">
    <text evidence="2">Belongs to the YkuD family.</text>
</comment>
<reference evidence="13 14" key="1">
    <citation type="submission" date="2023-11" db="EMBL/GenBank/DDBJ databases">
        <authorList>
            <person name="Xu M."/>
            <person name="Jiang T."/>
        </authorList>
    </citation>
    <scope>NUCLEOTIDE SEQUENCE [LARGE SCALE GENOMIC DNA]</scope>
    <source>
        <strain evidence="13 14">SD</strain>
    </source>
</reference>
<feature type="region of interest" description="Disordered" evidence="10">
    <location>
        <begin position="33"/>
        <end position="58"/>
    </location>
</feature>
<evidence type="ECO:0000256" key="2">
    <source>
        <dbReference type="ARBA" id="ARBA00005992"/>
    </source>
</evidence>
<keyword evidence="4" id="KW-0808">Transferase</keyword>
<keyword evidence="8 9" id="KW-0961">Cell wall biogenesis/degradation</keyword>
<dbReference type="PROSITE" id="PS52029">
    <property type="entry name" value="LD_TPASE"/>
    <property type="match status" value="1"/>
</dbReference>
<accession>A0ABU4VL50</accession>
<evidence type="ECO:0000256" key="11">
    <source>
        <dbReference type="SAM" id="SignalP"/>
    </source>
</evidence>
<evidence type="ECO:0000256" key="3">
    <source>
        <dbReference type="ARBA" id="ARBA00022676"/>
    </source>
</evidence>
<comment type="caution">
    <text evidence="13">The sequence shown here is derived from an EMBL/GenBank/DDBJ whole genome shotgun (WGS) entry which is preliminary data.</text>
</comment>
<evidence type="ECO:0000259" key="12">
    <source>
        <dbReference type="PROSITE" id="PS52029"/>
    </source>
</evidence>
<keyword evidence="14" id="KW-1185">Reference proteome</keyword>
<keyword evidence="7 9" id="KW-0573">Peptidoglycan synthesis</keyword>
<dbReference type="RefSeq" id="WP_319954711.1">
    <property type="nucleotide sequence ID" value="NZ_JAXAVX010000006.1"/>
</dbReference>
<feature type="signal peptide" evidence="11">
    <location>
        <begin position="1"/>
        <end position="32"/>
    </location>
</feature>
<protein>
    <submittedName>
        <fullName evidence="13">L,D-transpeptidase family protein</fullName>
    </submittedName>
</protein>
<dbReference type="SUPFAM" id="SSF141523">
    <property type="entry name" value="L,D-transpeptidase catalytic domain-like"/>
    <property type="match status" value="1"/>
</dbReference>
<keyword evidence="11" id="KW-0732">Signal</keyword>
<feature type="domain" description="L,D-TPase catalytic" evidence="12">
    <location>
        <begin position="224"/>
        <end position="353"/>
    </location>
</feature>
<evidence type="ECO:0000256" key="10">
    <source>
        <dbReference type="SAM" id="MobiDB-lite"/>
    </source>
</evidence>
<dbReference type="InterPro" id="IPR050979">
    <property type="entry name" value="LD-transpeptidase"/>
</dbReference>
<evidence type="ECO:0000256" key="4">
    <source>
        <dbReference type="ARBA" id="ARBA00022679"/>
    </source>
</evidence>
<dbReference type="CDD" id="cd16913">
    <property type="entry name" value="YkuD_like"/>
    <property type="match status" value="1"/>
</dbReference>
<organism evidence="13 14">
    <name type="scientific">Patulibacter brassicae</name>
    <dbReference type="NCBI Taxonomy" id="1705717"/>
    <lineage>
        <taxon>Bacteria</taxon>
        <taxon>Bacillati</taxon>
        <taxon>Actinomycetota</taxon>
        <taxon>Thermoleophilia</taxon>
        <taxon>Solirubrobacterales</taxon>
        <taxon>Patulibacteraceae</taxon>
        <taxon>Patulibacter</taxon>
    </lineage>
</organism>
<evidence type="ECO:0000256" key="9">
    <source>
        <dbReference type="PROSITE-ProRule" id="PRU01373"/>
    </source>
</evidence>
<keyword evidence="5" id="KW-0378">Hydrolase</keyword>
<feature type="active site" description="Proton donor/acceptor" evidence="9">
    <location>
        <position position="313"/>
    </location>
</feature>